<dbReference type="OMA" id="CMTENID"/>
<dbReference type="Gene3D" id="1.20.1280.50">
    <property type="match status" value="1"/>
</dbReference>
<dbReference type="AlphaFoldDB" id="A0A0L9TW74"/>
<evidence type="ECO:0000259" key="1">
    <source>
        <dbReference type="SMART" id="SM00256"/>
    </source>
</evidence>
<organism evidence="2 3">
    <name type="scientific">Phaseolus angularis</name>
    <name type="common">Azuki bean</name>
    <name type="synonym">Vigna angularis</name>
    <dbReference type="NCBI Taxonomy" id="3914"/>
    <lineage>
        <taxon>Eukaryota</taxon>
        <taxon>Viridiplantae</taxon>
        <taxon>Streptophyta</taxon>
        <taxon>Embryophyta</taxon>
        <taxon>Tracheophyta</taxon>
        <taxon>Spermatophyta</taxon>
        <taxon>Magnoliopsida</taxon>
        <taxon>eudicotyledons</taxon>
        <taxon>Gunneridae</taxon>
        <taxon>Pentapetalae</taxon>
        <taxon>rosids</taxon>
        <taxon>fabids</taxon>
        <taxon>Fabales</taxon>
        <taxon>Fabaceae</taxon>
        <taxon>Papilionoideae</taxon>
        <taxon>50 kb inversion clade</taxon>
        <taxon>NPAAA clade</taxon>
        <taxon>indigoferoid/millettioid clade</taxon>
        <taxon>Phaseoleae</taxon>
        <taxon>Vigna</taxon>
    </lineage>
</organism>
<dbReference type="Proteomes" id="UP000053144">
    <property type="component" value="Chromosome 2"/>
</dbReference>
<dbReference type="InterPro" id="IPR036047">
    <property type="entry name" value="F-box-like_dom_sf"/>
</dbReference>
<proteinExistence type="predicted"/>
<feature type="domain" description="F-box" evidence="1">
    <location>
        <begin position="15"/>
        <end position="53"/>
    </location>
</feature>
<dbReference type="STRING" id="3914.A0A0L9TW74"/>
<dbReference type="SMART" id="SM00256">
    <property type="entry name" value="FBOX"/>
    <property type="match status" value="1"/>
</dbReference>
<dbReference type="CDD" id="cd22157">
    <property type="entry name" value="F-box_AtFBW1-like"/>
    <property type="match status" value="1"/>
</dbReference>
<dbReference type="InterPro" id="IPR017451">
    <property type="entry name" value="F-box-assoc_interact_dom"/>
</dbReference>
<name>A0A0L9TW74_PHAAN</name>
<evidence type="ECO:0000313" key="3">
    <source>
        <dbReference type="Proteomes" id="UP000053144"/>
    </source>
</evidence>
<protein>
    <recommendedName>
        <fullName evidence="1">F-box domain-containing protein</fullName>
    </recommendedName>
</protein>
<dbReference type="PANTHER" id="PTHR31672:SF13">
    <property type="entry name" value="F-BOX PROTEIN CPR30-LIKE"/>
    <property type="match status" value="1"/>
</dbReference>
<dbReference type="EMBL" id="CM003372">
    <property type="protein sequence ID" value="KOM34657.1"/>
    <property type="molecule type" value="Genomic_DNA"/>
</dbReference>
<dbReference type="SUPFAM" id="SSF81383">
    <property type="entry name" value="F-box domain"/>
    <property type="match status" value="1"/>
</dbReference>
<reference evidence="3" key="1">
    <citation type="journal article" date="2015" name="Proc. Natl. Acad. Sci. U.S.A.">
        <title>Genome sequencing of adzuki bean (Vigna angularis) provides insight into high starch and low fat accumulation and domestication.</title>
        <authorList>
            <person name="Yang K."/>
            <person name="Tian Z."/>
            <person name="Chen C."/>
            <person name="Luo L."/>
            <person name="Zhao B."/>
            <person name="Wang Z."/>
            <person name="Yu L."/>
            <person name="Li Y."/>
            <person name="Sun Y."/>
            <person name="Li W."/>
            <person name="Chen Y."/>
            <person name="Li Y."/>
            <person name="Zhang Y."/>
            <person name="Ai D."/>
            <person name="Zhao J."/>
            <person name="Shang C."/>
            <person name="Ma Y."/>
            <person name="Wu B."/>
            <person name="Wang M."/>
            <person name="Gao L."/>
            <person name="Sun D."/>
            <person name="Zhang P."/>
            <person name="Guo F."/>
            <person name="Wang W."/>
            <person name="Li Y."/>
            <person name="Wang J."/>
            <person name="Varshney R.K."/>
            <person name="Wang J."/>
            <person name="Ling H.Q."/>
            <person name="Wan P."/>
        </authorList>
    </citation>
    <scope>NUCLEOTIDE SEQUENCE</scope>
    <source>
        <strain evidence="3">cv. Jingnong 6</strain>
    </source>
</reference>
<evidence type="ECO:0000313" key="2">
    <source>
        <dbReference type="EMBL" id="KOM34657.1"/>
    </source>
</evidence>
<dbReference type="NCBIfam" id="TIGR01640">
    <property type="entry name" value="F_box_assoc_1"/>
    <property type="match status" value="1"/>
</dbReference>
<dbReference type="Gramene" id="KOM34657">
    <property type="protein sequence ID" value="KOM34657"/>
    <property type="gene ID" value="LR48_Vigan02g080700"/>
</dbReference>
<dbReference type="Pfam" id="PF00646">
    <property type="entry name" value="F-box"/>
    <property type="match status" value="1"/>
</dbReference>
<dbReference type="Pfam" id="PF08268">
    <property type="entry name" value="FBA_3"/>
    <property type="match status" value="1"/>
</dbReference>
<dbReference type="OrthoDB" id="1894463at2759"/>
<dbReference type="KEGG" id="var:108324539"/>
<gene>
    <name evidence="2" type="ORF">LR48_Vigan02g080700</name>
</gene>
<dbReference type="InterPro" id="IPR050796">
    <property type="entry name" value="SCF_F-box_component"/>
</dbReference>
<dbReference type="PANTHER" id="PTHR31672">
    <property type="entry name" value="BNACNNG10540D PROTEIN"/>
    <property type="match status" value="1"/>
</dbReference>
<accession>A0A0L9TW74</accession>
<dbReference type="InterPro" id="IPR001810">
    <property type="entry name" value="F-box_dom"/>
</dbReference>
<sequence length="376" mass="43447">MAIANSSTRILRDRDDLILEILSRLPVESLMRFRCVSKTWNSIILNPDLVKSHLKKSSKNPQILLLEKKIEERQCFSAVLSSLPCLIQNPTSSSAGRILRCPKPYKYLFGSCNGLLSLHCSLSTYECEEHMVCFLNPSTKTFSLPSPSLRLNYGIGVQYDMNFGFGYDDWRDSYKVVAMVLDWSTHQTSVWVYCMGDVRWRLTIMTSPAFLTIDSNGYFLNGTVNWLGHSSKESKLQIFSYDLKNDTNRYLSVPELVPKDSEFNSMGILNDCLCVSFDERRTVFVVLTLKDTGDDRSWSQLMSVSYETLNISPYYDYLRTLCMWGDLLLLTYSQLWDDYDIIIIFNLKENKVERTQAYYKHSLSHIFSCHYVPSLI</sequence>
<dbReference type="InterPro" id="IPR013187">
    <property type="entry name" value="F-box-assoc_dom_typ3"/>
</dbReference>